<dbReference type="InterPro" id="IPR027417">
    <property type="entry name" value="P-loop_NTPase"/>
</dbReference>
<comment type="caution">
    <text evidence="9">The sequence shown here is derived from an EMBL/GenBank/DDBJ whole genome shotgun (WGS) entry which is preliminary data.</text>
</comment>
<dbReference type="PROSITE" id="PS01331">
    <property type="entry name" value="THYMIDYLATE_KINASE"/>
    <property type="match status" value="1"/>
</dbReference>
<keyword evidence="3" id="KW-0808">Transferase</keyword>
<evidence type="ECO:0000256" key="4">
    <source>
        <dbReference type="ARBA" id="ARBA00022727"/>
    </source>
</evidence>
<evidence type="ECO:0000256" key="1">
    <source>
        <dbReference type="ARBA" id="ARBA00009776"/>
    </source>
</evidence>
<evidence type="ECO:0000256" key="6">
    <source>
        <dbReference type="ARBA" id="ARBA00022777"/>
    </source>
</evidence>
<proteinExistence type="inferred from homology"/>
<dbReference type="InterPro" id="IPR039430">
    <property type="entry name" value="Thymidylate_kin-like_dom"/>
</dbReference>
<feature type="domain" description="Thymidylate kinase-like" evidence="8">
    <location>
        <begin position="147"/>
        <end position="249"/>
    </location>
</feature>
<evidence type="ECO:0000313" key="10">
    <source>
        <dbReference type="Proteomes" id="UP000789901"/>
    </source>
</evidence>
<evidence type="ECO:0000256" key="3">
    <source>
        <dbReference type="ARBA" id="ARBA00022679"/>
    </source>
</evidence>
<keyword evidence="7" id="KW-0067">ATP-binding</keyword>
<keyword evidence="10" id="KW-1185">Reference proteome</keyword>
<dbReference type="PANTHER" id="PTHR10344">
    <property type="entry name" value="THYMIDYLATE KINASE"/>
    <property type="match status" value="1"/>
</dbReference>
<name>A0ABN7UJ91_GIGMA</name>
<evidence type="ECO:0000313" key="9">
    <source>
        <dbReference type="EMBL" id="CAG8610804.1"/>
    </source>
</evidence>
<gene>
    <name evidence="9" type="ORF">GMARGA_LOCUS7346</name>
</gene>
<dbReference type="InterPro" id="IPR018095">
    <property type="entry name" value="Thymidylate_kin_CS"/>
</dbReference>
<dbReference type="EMBL" id="CAJVQB010003530">
    <property type="protein sequence ID" value="CAG8610804.1"/>
    <property type="molecule type" value="Genomic_DNA"/>
</dbReference>
<dbReference type="SUPFAM" id="SSF52540">
    <property type="entry name" value="P-loop containing nucleoside triphosphate hydrolases"/>
    <property type="match status" value="1"/>
</dbReference>
<sequence length="262" mass="29415">MVKSCLREGNGFALGVRSIKNKVDKIKNESDFYENSPFLTLARELLMLVKENKAEVIFLSAYDKRAFADGDPRKKKIFGETFGKFPNCSLNLLGFDGEGQGQTKVVIDDNPNILRNILKNNDKIIVVAPFYPTIKHHEKVLLIKTSLNGSGKSTLIKKLSEKIPNSFATQSPRGTILGQKIWDLVTENLVSRKLITNVWTEFFLFSANHNEHALTAIKPNLAAGKTVLIDRYIDSTLVYQGIRGKLPIAKLVEIWQNTIDLP</sequence>
<evidence type="ECO:0000256" key="2">
    <source>
        <dbReference type="ARBA" id="ARBA00012980"/>
    </source>
</evidence>
<keyword evidence="4" id="KW-0545">Nucleotide biosynthesis</keyword>
<dbReference type="Pfam" id="PF02223">
    <property type="entry name" value="Thymidylate_kin"/>
    <property type="match status" value="1"/>
</dbReference>
<dbReference type="Gene3D" id="3.40.50.300">
    <property type="entry name" value="P-loop containing nucleotide triphosphate hydrolases"/>
    <property type="match status" value="1"/>
</dbReference>
<evidence type="ECO:0000256" key="5">
    <source>
        <dbReference type="ARBA" id="ARBA00022741"/>
    </source>
</evidence>
<dbReference type="PANTHER" id="PTHR10344:SF4">
    <property type="entry name" value="UMP-CMP KINASE 2, MITOCHONDRIAL"/>
    <property type="match status" value="1"/>
</dbReference>
<accession>A0ABN7UJ91</accession>
<organism evidence="9 10">
    <name type="scientific">Gigaspora margarita</name>
    <dbReference type="NCBI Taxonomy" id="4874"/>
    <lineage>
        <taxon>Eukaryota</taxon>
        <taxon>Fungi</taxon>
        <taxon>Fungi incertae sedis</taxon>
        <taxon>Mucoromycota</taxon>
        <taxon>Glomeromycotina</taxon>
        <taxon>Glomeromycetes</taxon>
        <taxon>Diversisporales</taxon>
        <taxon>Gigasporaceae</taxon>
        <taxon>Gigaspora</taxon>
    </lineage>
</organism>
<keyword evidence="5" id="KW-0547">Nucleotide-binding</keyword>
<evidence type="ECO:0000259" key="8">
    <source>
        <dbReference type="Pfam" id="PF02223"/>
    </source>
</evidence>
<protein>
    <recommendedName>
        <fullName evidence="2">dTMP kinase</fullName>
        <ecNumber evidence="2">2.7.4.9</ecNumber>
    </recommendedName>
</protein>
<dbReference type="CDD" id="cd01672">
    <property type="entry name" value="TMPK"/>
    <property type="match status" value="1"/>
</dbReference>
<dbReference type="EC" id="2.7.4.9" evidence="2"/>
<keyword evidence="6" id="KW-0418">Kinase</keyword>
<evidence type="ECO:0000256" key="7">
    <source>
        <dbReference type="ARBA" id="ARBA00022840"/>
    </source>
</evidence>
<dbReference type="Proteomes" id="UP000789901">
    <property type="component" value="Unassembled WGS sequence"/>
</dbReference>
<reference evidence="9 10" key="1">
    <citation type="submission" date="2021-06" db="EMBL/GenBank/DDBJ databases">
        <authorList>
            <person name="Kallberg Y."/>
            <person name="Tangrot J."/>
            <person name="Rosling A."/>
        </authorList>
    </citation>
    <scope>NUCLEOTIDE SEQUENCE [LARGE SCALE GENOMIC DNA]</scope>
    <source>
        <strain evidence="9 10">120-4 pot B 10/14</strain>
    </source>
</reference>
<comment type="similarity">
    <text evidence="1">Belongs to the thymidylate kinase family.</text>
</comment>